<evidence type="ECO:0000313" key="3">
    <source>
        <dbReference type="Proteomes" id="UP000014629"/>
    </source>
</evidence>
<keyword evidence="3" id="KW-1185">Reference proteome</keyword>
<organism evidence="2 3">
    <name type="scientific">Streptomyces aurantiacus JA 4570</name>
    <dbReference type="NCBI Taxonomy" id="1286094"/>
    <lineage>
        <taxon>Bacteria</taxon>
        <taxon>Bacillati</taxon>
        <taxon>Actinomycetota</taxon>
        <taxon>Actinomycetes</taxon>
        <taxon>Kitasatosporales</taxon>
        <taxon>Streptomycetaceae</taxon>
        <taxon>Streptomyces</taxon>
        <taxon>Streptomyces aurantiacus group</taxon>
    </lineage>
</organism>
<dbReference type="Gene3D" id="3.40.50.300">
    <property type="entry name" value="P-loop containing nucleotide triphosphate hydrolases"/>
    <property type="match status" value="1"/>
</dbReference>
<dbReference type="InterPro" id="IPR027417">
    <property type="entry name" value="P-loop_NTPase"/>
</dbReference>
<dbReference type="PANTHER" id="PTHR47691">
    <property type="entry name" value="REGULATOR-RELATED"/>
    <property type="match status" value="1"/>
</dbReference>
<comment type="caution">
    <text evidence="2">The sequence shown here is derived from an EMBL/GenBank/DDBJ whole genome shotgun (WGS) entry which is preliminary data.</text>
</comment>
<accession>S3ZRF6</accession>
<dbReference type="PANTHER" id="PTHR47691:SF3">
    <property type="entry name" value="HTH-TYPE TRANSCRIPTIONAL REGULATOR RV0890C-RELATED"/>
    <property type="match status" value="1"/>
</dbReference>
<dbReference type="SMART" id="SM00028">
    <property type="entry name" value="TPR"/>
    <property type="match status" value="3"/>
</dbReference>
<dbReference type="Gene3D" id="1.25.40.10">
    <property type="entry name" value="Tetratricopeptide repeat domain"/>
    <property type="match status" value="1"/>
</dbReference>
<evidence type="ECO:0000256" key="1">
    <source>
        <dbReference type="SAM" id="MobiDB-lite"/>
    </source>
</evidence>
<sequence length="764" mass="80134">MDSVDNSISGGSYRDVIQAGHVTVRQCVSGEVRAPRVPLMAPAAPGRLVDRLPVRAALDRIADARGERAPAKVVVVTGPPGIGKTGAVLYWASLRGADFPGGVLYADMSPRGALEPADTRAVLESFVGALGTPRAEMPADEAALAAYYRHLTAHEPCLVLLDGVVTAAQVGPLLPGHPGGMVVVTSRLLLGGLRGALPSSEPEYVRLAGLDDESCRELFLHTAGLSSPAELSAHGQELLRTVVPAFAGLPAAARMAGARAADPLEGGVEEFARRLLALPTFQEALTVSDDPHTYSLRPVFEDSYAALEPAAAAVFRGLGLNPTSEFADGLVDELAGGADAGARVRRTLLGGNLLERPAPGRCRMNGLLHEYAGTLARADADEAGVVAGRVTDWYLRRAAAAEVLVSSRWRLSRIFHEHALLEGVFATETEALDALEPDRENAAALTALEFARGHDHTVCALAESLRGFFFRRKHHTLWVEVCELAVRAAERVVRGGSGEAPGRAGSAGGPGGSGGGAAPVGAPGRDGAGGGAVGVPRGAAPVCDAGLLLARCHYELAFALFDQGGAESVERARHQYGLALRQARAAGHARTESTALEGLGQVALEQGHPQDALDHFRQALRALGELPHPRGRALLEYHMGRAASAAHLHEEAAASLLGARRRFAALPEPDRYNEARALTRYAQARLAADRADEAVAPLDEAIALFQGRGAPKEEADARLTRGDAWSACGDEQRAREDWRAALATYRRLGSVGAAGARERLGGEG</sequence>
<dbReference type="SUPFAM" id="SSF48452">
    <property type="entry name" value="TPR-like"/>
    <property type="match status" value="2"/>
</dbReference>
<dbReference type="AlphaFoldDB" id="S3ZRF6"/>
<evidence type="ECO:0008006" key="4">
    <source>
        <dbReference type="Google" id="ProtNLM"/>
    </source>
</evidence>
<dbReference type="SUPFAM" id="SSF52540">
    <property type="entry name" value="P-loop containing nucleoside triphosphate hydrolases"/>
    <property type="match status" value="1"/>
</dbReference>
<dbReference type="EMBL" id="AOPZ01000355">
    <property type="protein sequence ID" value="EPH40985.1"/>
    <property type="molecule type" value="Genomic_DNA"/>
</dbReference>
<dbReference type="InterPro" id="IPR019734">
    <property type="entry name" value="TPR_rpt"/>
</dbReference>
<proteinExistence type="predicted"/>
<dbReference type="PATRIC" id="fig|1286094.4.peg.5911"/>
<gene>
    <name evidence="2" type="ORF">STRAU_5981</name>
</gene>
<reference evidence="2 3" key="1">
    <citation type="submission" date="2013-02" db="EMBL/GenBank/DDBJ databases">
        <title>Draft Genome Sequence of Streptomyces aurantiacus, Which Produces Setomimycin.</title>
        <authorList>
            <person name="Gruening B.A."/>
            <person name="Praeg A."/>
            <person name="Erxleben A."/>
            <person name="Guenther S."/>
            <person name="Mueller M."/>
        </authorList>
    </citation>
    <scope>NUCLEOTIDE SEQUENCE [LARGE SCALE GENOMIC DNA]</scope>
    <source>
        <strain evidence="2 3">JA 4570</strain>
    </source>
</reference>
<dbReference type="Proteomes" id="UP000014629">
    <property type="component" value="Unassembled WGS sequence"/>
</dbReference>
<protein>
    <recommendedName>
        <fullName evidence="4">Regulator protein</fullName>
    </recommendedName>
</protein>
<evidence type="ECO:0000313" key="2">
    <source>
        <dbReference type="EMBL" id="EPH40985.1"/>
    </source>
</evidence>
<dbReference type="InterPro" id="IPR011990">
    <property type="entry name" value="TPR-like_helical_dom_sf"/>
</dbReference>
<feature type="region of interest" description="Disordered" evidence="1">
    <location>
        <begin position="495"/>
        <end position="523"/>
    </location>
</feature>
<name>S3ZRF6_9ACTN</name>